<dbReference type="CDD" id="cd00833">
    <property type="entry name" value="PKS"/>
    <property type="match status" value="1"/>
</dbReference>
<dbReference type="SUPFAM" id="SSF47336">
    <property type="entry name" value="ACP-like"/>
    <property type="match status" value="2"/>
</dbReference>
<dbReference type="Pfam" id="PF02801">
    <property type="entry name" value="Ketoacyl-synt_C"/>
    <property type="match status" value="1"/>
</dbReference>
<dbReference type="InterPro" id="IPR036291">
    <property type="entry name" value="NAD(P)-bd_dom_sf"/>
</dbReference>
<dbReference type="InterPro" id="IPR016035">
    <property type="entry name" value="Acyl_Trfase/lysoPLipase"/>
</dbReference>
<dbReference type="Pfam" id="PF08659">
    <property type="entry name" value="KR"/>
    <property type="match status" value="1"/>
</dbReference>
<dbReference type="PROSITE" id="PS00606">
    <property type="entry name" value="KS3_1"/>
    <property type="match status" value="1"/>
</dbReference>
<dbReference type="Pfam" id="PF00109">
    <property type="entry name" value="ketoacyl-synt"/>
    <property type="match status" value="1"/>
</dbReference>
<dbReference type="SMART" id="SM01294">
    <property type="entry name" value="PKS_PP_betabranch"/>
    <property type="match status" value="2"/>
</dbReference>
<dbReference type="InterPro" id="IPR018201">
    <property type="entry name" value="Ketoacyl_synth_AS"/>
</dbReference>
<organism evidence="6 7">
    <name type="scientific">Spirosoma utsteinense</name>
    <dbReference type="NCBI Taxonomy" id="2585773"/>
    <lineage>
        <taxon>Bacteria</taxon>
        <taxon>Pseudomonadati</taxon>
        <taxon>Bacteroidota</taxon>
        <taxon>Cytophagia</taxon>
        <taxon>Cytophagales</taxon>
        <taxon>Cytophagaceae</taxon>
        <taxon>Spirosoma</taxon>
    </lineage>
</organism>
<feature type="domain" description="Carrier" evidence="4">
    <location>
        <begin position="1785"/>
        <end position="1860"/>
    </location>
</feature>
<comment type="caution">
    <text evidence="6">The sequence shown here is derived from an EMBL/GenBank/DDBJ whole genome shotgun (WGS) entry which is preliminary data.</text>
</comment>
<sequence>MPLTHDMGLIGFHLVPLALQMHLFLMPTDLFVRYPVLWMRKASDHCINVTSSPNYGYQHFLNQFNPANQYDFDLSSLRLIFNGAEPIMADVCRSFTKALLPYGLSESVMFAVYGLAEASLAVTFPKPGKPFSSLFFDRKNLGPSDNVVVTDVDHANGSELVNCGKPVPNCEIAIQSRHGEKLDDGQVGYIHIKGNNVTSGYYNNPDASQKVIGQDNWLNTEDLGFIYKGDLYVTGRMKELIFIAGQNVYPHDIERVAQQIEGIEAGKIVACGIPDTATGVDSLALFVLFKKNISEFYPLTKKLKRHIASQTGIEVKYVVPIKKVPKTTSGKIKRLSLAGDLATGGFDDELKKLALLDEQARLNSPSIDTNASKNEAISAKRVMQWLTAWLANRLEISEHEVDVYRSFAEQGVTSLIAVEMARGIETELGLVVNVTSAWSYPTIEQLSNHLVGQRNQETANTNSGEGHLHEPLAIVGMACRFPEAETIEDFWTLLENAQNTSSEAASTRWNAVAVERLTQHNKIKTVTRGNYLKDVDLFDAGFFGISPKEACSMDPQQRILLETTWQALENAGVPENELSGSDCGVFIGVSHSDYASLTINDLDALTAYSGIGNASSIVANRISYVFNLTGPSMAVDTACSSSLVALHQASQHLRLNECSMAIVGGVNLILSPALHVVFSQANMLASDGICKTFDNEADGYSRGEGCGVIILKRLSDAVKDGDTIQAVIRGSAVNQDGRSNGLTAPNGLSQRRVVEKALQTARVQASEISYVETHGTGTPLGDPVEYQALKEVLSAGRPAHKLCWIGSVKTNIGHLEPAAGMAGVIKTVLALNKKLIPKHLNFEVANTYLNYDSTSFLKVAGKAVPWLTEGDSRKAGVSSFGFGGTNAHVILEEADPYHHPNAASEGLISYPFLLSAKTDTALQAMMLQYGDFLQHTPLAFNDVCHTLACARFHFPYRLSFTASTKEEAIEQLRHAGVSPIYAANDVSIAFYFPDCPTLAKLDVSKLYDELPSFRHVVEQCCQTLGLPVSRVVSCEEKPGHEHVRESAFSKGYTLLVYMSNLGIRPNSVSGDGLGEVLAACTAGVISVQEGYALAGAMGQVAEGKADALDKALDTITLKQPLLTLNVAGTVDTLNAEILTKAYWKERLSTETTAVRAEDNLLPNEISIDIARMNAELTAGSAGFVETNKSKAVLNGSLFVGMLTRLYQKGISVNWLPLFNNTGGKKVSLPNYPFERKPYWVETKNRIEWLHTELPVAANLPQGADSSLDDHVYVPQWVSESLQSPASTVKRNWVIFADKKGVGTALAKKFEQYGHKTVKVFAGDSTFKLDDFTYQVDSRSPDDLQILRQNGVIGKPQQPNGFIYLWTTEADTNTHYPETAFPAYGHFLNIVRALGQLAYTDQTPLWVLTQSTTGPGNSLFESPYWGLAKTAWLEYPQLKGGIITVDSTGNPEQADQIVDELLSVQCEDCVRFSDEKRLVYRLKKAELLSASPLSLASTGLYVITGGLGFLGIKFLHWMVTHGAQHVVLTTRKDVPPEAAWETLPEGFPGLDSLKQVRLFRQAGIDVKIVQVDITSHHQLSEFIASVKTDGLLLKGIVHAAGDSEYQAIETIELGSLSRILQPKIVGGWNLHQLTKELDLQFFICLSSITSLWGGKNQALYAAANQFLDSLSVHRKAVGLPSLTINLGPVAGGGMAGNSTALFDKVGIRAMEAEAIFPTVDKLIVTGEPQAILARIDWDKFDSVYRMHSVSPILIDSKVPENGDDHQAVVSESLQRLMAMYPAERHTYLLELLSAKVAAVLGYRAGQRVPIDIGLFDLGLDSITALSLKESIEKELQIKLKQTVAFNYPTISRMADYLMTEHLAAHFGKEPGVIQSDPYQADDHLLQTAELETLTDAELESILNEQINRFL</sequence>
<dbReference type="EMBL" id="VFIA01000020">
    <property type="protein sequence ID" value="MBC3792843.1"/>
    <property type="molecule type" value="Genomic_DNA"/>
</dbReference>
<dbReference type="Gene3D" id="3.40.47.10">
    <property type="match status" value="1"/>
</dbReference>
<dbReference type="PANTHER" id="PTHR43775:SF37">
    <property type="entry name" value="SI:DKEY-61P9.11"/>
    <property type="match status" value="1"/>
</dbReference>
<dbReference type="InterPro" id="IPR016039">
    <property type="entry name" value="Thiolase-like"/>
</dbReference>
<dbReference type="Pfam" id="PF22621">
    <property type="entry name" value="CurL-like_PKS_C"/>
    <property type="match status" value="1"/>
</dbReference>
<evidence type="ECO:0000313" key="7">
    <source>
        <dbReference type="Proteomes" id="UP000700732"/>
    </source>
</evidence>
<dbReference type="InterPro" id="IPR042099">
    <property type="entry name" value="ANL_N_sf"/>
</dbReference>
<dbReference type="InterPro" id="IPR050091">
    <property type="entry name" value="PKS_NRPS_Biosynth_Enz"/>
</dbReference>
<evidence type="ECO:0000256" key="3">
    <source>
        <dbReference type="ARBA" id="ARBA00022679"/>
    </source>
</evidence>
<dbReference type="InterPro" id="IPR036736">
    <property type="entry name" value="ACP-like_sf"/>
</dbReference>
<evidence type="ECO:0000259" key="4">
    <source>
        <dbReference type="PROSITE" id="PS50075"/>
    </source>
</evidence>
<evidence type="ECO:0000256" key="1">
    <source>
        <dbReference type="ARBA" id="ARBA00022450"/>
    </source>
</evidence>
<dbReference type="PANTHER" id="PTHR43775">
    <property type="entry name" value="FATTY ACID SYNTHASE"/>
    <property type="match status" value="1"/>
</dbReference>
<dbReference type="InterPro" id="IPR045851">
    <property type="entry name" value="AMP-bd_C_sf"/>
</dbReference>
<keyword evidence="2" id="KW-0597">Phosphoprotein</keyword>
<dbReference type="Gene3D" id="1.10.1200.10">
    <property type="entry name" value="ACP-like"/>
    <property type="match status" value="2"/>
</dbReference>
<protein>
    <submittedName>
        <fullName evidence="6">Acyl transferase domain-containing protein/acyl carrier protein</fullName>
    </submittedName>
</protein>
<proteinExistence type="predicted"/>
<feature type="domain" description="Ketosynthase family 3 (KS3)" evidence="5">
    <location>
        <begin position="469"/>
        <end position="893"/>
    </location>
</feature>
<dbReference type="SUPFAM" id="SSF51735">
    <property type="entry name" value="NAD(P)-binding Rossmann-fold domains"/>
    <property type="match status" value="2"/>
</dbReference>
<dbReference type="Gene3D" id="3.40.50.12780">
    <property type="entry name" value="N-terminal domain of ligase-like"/>
    <property type="match status" value="1"/>
</dbReference>
<dbReference type="PROSITE" id="PS50075">
    <property type="entry name" value="CARRIER"/>
    <property type="match status" value="2"/>
</dbReference>
<dbReference type="SUPFAM" id="SSF53901">
    <property type="entry name" value="Thiolase-like"/>
    <property type="match status" value="1"/>
</dbReference>
<evidence type="ECO:0000259" key="5">
    <source>
        <dbReference type="PROSITE" id="PS52004"/>
    </source>
</evidence>
<dbReference type="InterPro" id="IPR000873">
    <property type="entry name" value="AMP-dep_synth/lig_dom"/>
</dbReference>
<dbReference type="SMART" id="SM00825">
    <property type="entry name" value="PKS_KS"/>
    <property type="match status" value="1"/>
</dbReference>
<keyword evidence="3 6" id="KW-0808">Transferase</keyword>
<dbReference type="GO" id="GO:0016740">
    <property type="term" value="F:transferase activity"/>
    <property type="evidence" value="ECO:0007669"/>
    <property type="project" value="UniProtKB-KW"/>
</dbReference>
<evidence type="ECO:0000313" key="6">
    <source>
        <dbReference type="EMBL" id="MBC3792843.1"/>
    </source>
</evidence>
<dbReference type="InterPro" id="IPR057326">
    <property type="entry name" value="KR_dom"/>
</dbReference>
<dbReference type="InterPro" id="IPR014030">
    <property type="entry name" value="Ketoacyl_synth_N"/>
</dbReference>
<dbReference type="InterPro" id="IPR014031">
    <property type="entry name" value="Ketoacyl_synth_C"/>
</dbReference>
<dbReference type="Gene3D" id="3.30.70.3290">
    <property type="match status" value="1"/>
</dbReference>
<dbReference type="SMART" id="SM00823">
    <property type="entry name" value="PKS_PP"/>
    <property type="match status" value="2"/>
</dbReference>
<dbReference type="Pfam" id="PF00501">
    <property type="entry name" value="AMP-binding"/>
    <property type="match status" value="1"/>
</dbReference>
<dbReference type="Proteomes" id="UP000700732">
    <property type="component" value="Unassembled WGS sequence"/>
</dbReference>
<reference evidence="6 7" key="1">
    <citation type="submission" date="2019-06" db="EMBL/GenBank/DDBJ databases">
        <title>Spirosoma utsteinense sp. nov. isolated from Antarctic ice-free soils.</title>
        <authorList>
            <person name="Tahon G."/>
        </authorList>
    </citation>
    <scope>NUCLEOTIDE SEQUENCE [LARGE SCALE GENOMIC DNA]</scope>
    <source>
        <strain evidence="6 7">LMG 31447</strain>
    </source>
</reference>
<dbReference type="Pfam" id="PF00550">
    <property type="entry name" value="PP-binding"/>
    <property type="match status" value="2"/>
</dbReference>
<dbReference type="Gene3D" id="1.10.1240.100">
    <property type="match status" value="1"/>
</dbReference>
<name>A0ABR6W8D7_9BACT</name>
<dbReference type="SUPFAM" id="SSF56801">
    <property type="entry name" value="Acetyl-CoA synthetase-like"/>
    <property type="match status" value="1"/>
</dbReference>
<dbReference type="InterPro" id="IPR001227">
    <property type="entry name" value="Ac_transferase_dom_sf"/>
</dbReference>
<dbReference type="CDD" id="cd08955">
    <property type="entry name" value="KR_2_FAS_SDR_x"/>
    <property type="match status" value="1"/>
</dbReference>
<dbReference type="InterPro" id="IPR020841">
    <property type="entry name" value="PKS_Beta-ketoAc_synthase_dom"/>
</dbReference>
<dbReference type="InterPro" id="IPR013968">
    <property type="entry name" value="PKS_KR"/>
</dbReference>
<dbReference type="SUPFAM" id="SSF52151">
    <property type="entry name" value="FabD/lysophospholipase-like"/>
    <property type="match status" value="1"/>
</dbReference>
<feature type="domain" description="Carrier" evidence="4">
    <location>
        <begin position="376"/>
        <end position="454"/>
    </location>
</feature>
<dbReference type="InterPro" id="IPR009081">
    <property type="entry name" value="PP-bd_ACP"/>
</dbReference>
<accession>A0ABR6W8D7</accession>
<evidence type="ECO:0000256" key="2">
    <source>
        <dbReference type="ARBA" id="ARBA00022553"/>
    </source>
</evidence>
<dbReference type="SMART" id="SM00822">
    <property type="entry name" value="PKS_KR"/>
    <property type="match status" value="1"/>
</dbReference>
<dbReference type="InterPro" id="IPR020806">
    <property type="entry name" value="PKS_PP-bd"/>
</dbReference>
<dbReference type="Gene3D" id="3.40.50.720">
    <property type="entry name" value="NAD(P)-binding Rossmann-like Domain"/>
    <property type="match status" value="1"/>
</dbReference>
<dbReference type="PROSITE" id="PS52004">
    <property type="entry name" value="KS3_2"/>
    <property type="match status" value="1"/>
</dbReference>
<dbReference type="Gene3D" id="3.40.366.10">
    <property type="entry name" value="Malonyl-Coenzyme A Acyl Carrier Protein, domain 2"/>
    <property type="match status" value="1"/>
</dbReference>
<keyword evidence="1" id="KW-0596">Phosphopantetheine</keyword>
<keyword evidence="7" id="KW-1185">Reference proteome</keyword>
<dbReference type="Gene3D" id="3.30.300.30">
    <property type="match status" value="1"/>
</dbReference>
<gene>
    <name evidence="6" type="ORF">FH603_3357</name>
</gene>